<evidence type="ECO:0000256" key="1">
    <source>
        <dbReference type="SAM" id="MobiDB-lite"/>
    </source>
</evidence>
<feature type="signal peptide" evidence="2">
    <location>
        <begin position="1"/>
        <end position="30"/>
    </location>
</feature>
<name>A0A0B1Z691_9PSED</name>
<dbReference type="RefSeq" id="WP_009686150.1">
    <property type="nucleotide sequence ID" value="NZ_JQGJ02000002.1"/>
</dbReference>
<evidence type="ECO:0000313" key="4">
    <source>
        <dbReference type="Proteomes" id="UP000030949"/>
    </source>
</evidence>
<feature type="compositionally biased region" description="Basic and acidic residues" evidence="1">
    <location>
        <begin position="56"/>
        <end position="104"/>
    </location>
</feature>
<dbReference type="Proteomes" id="UP000030949">
    <property type="component" value="Unassembled WGS sequence"/>
</dbReference>
<comment type="caution">
    <text evidence="3">The sequence shown here is derived from an EMBL/GenBank/DDBJ whole genome shotgun (WGS) entry which is preliminary data.</text>
</comment>
<feature type="chain" id="PRO_5002068602" description="Copper resistance protein B" evidence="2">
    <location>
        <begin position="31"/>
        <end position="104"/>
    </location>
</feature>
<dbReference type="AlphaFoldDB" id="A0A0B1Z691"/>
<sequence length="104" mass="10961">MSTFMKRNALAGSAVMFSLLAALHAPVSLAGEGHSEHEQHAAESAVPKTASGNHADQSKDKAAGQHMDHGAMDHGDMKHDGMNHENMMDKHGGTEAEAGSNHDH</sequence>
<reference evidence="4" key="1">
    <citation type="submission" date="2015-03" db="EMBL/GenBank/DDBJ databases">
        <title>Pseudomonas frederiksbergensis hydrocarbon degrader.</title>
        <authorList>
            <person name="Brown L.M."/>
            <person name="Ruiz O.N."/>
            <person name="Mueller S."/>
            <person name="Gunasekera T.S."/>
        </authorList>
    </citation>
    <scope>NUCLEOTIDE SEQUENCE [LARGE SCALE GENOMIC DNA]</scope>
    <source>
        <strain evidence="4">SI8</strain>
    </source>
</reference>
<protein>
    <recommendedName>
        <fullName evidence="5">Copper resistance protein B</fullName>
    </recommendedName>
</protein>
<feature type="region of interest" description="Disordered" evidence="1">
    <location>
        <begin position="30"/>
        <end position="104"/>
    </location>
</feature>
<keyword evidence="2" id="KW-0732">Signal</keyword>
<gene>
    <name evidence="3" type="ORF">JZ00_01765</name>
</gene>
<dbReference type="EMBL" id="JQGJ01000001">
    <property type="protein sequence ID" value="KHK66589.1"/>
    <property type="molecule type" value="Genomic_DNA"/>
</dbReference>
<proteinExistence type="predicted"/>
<evidence type="ECO:0008006" key="5">
    <source>
        <dbReference type="Google" id="ProtNLM"/>
    </source>
</evidence>
<organism evidence="3 4">
    <name type="scientific">Pseudomonas frederiksbergensis</name>
    <dbReference type="NCBI Taxonomy" id="104087"/>
    <lineage>
        <taxon>Bacteria</taxon>
        <taxon>Pseudomonadati</taxon>
        <taxon>Pseudomonadota</taxon>
        <taxon>Gammaproteobacteria</taxon>
        <taxon>Pseudomonadales</taxon>
        <taxon>Pseudomonadaceae</taxon>
        <taxon>Pseudomonas</taxon>
    </lineage>
</organism>
<accession>A0A0B1Z691</accession>
<evidence type="ECO:0000256" key="2">
    <source>
        <dbReference type="SAM" id="SignalP"/>
    </source>
</evidence>
<dbReference type="OrthoDB" id="6906787at2"/>
<evidence type="ECO:0000313" key="3">
    <source>
        <dbReference type="EMBL" id="KHK66589.1"/>
    </source>
</evidence>